<dbReference type="GO" id="GO:0016811">
    <property type="term" value="F:hydrolase activity, acting on carbon-nitrogen (but not peptide) bonds, in linear amides"/>
    <property type="evidence" value="ECO:0007669"/>
    <property type="project" value="InterPro"/>
</dbReference>
<dbReference type="GO" id="GO:0000502">
    <property type="term" value="C:proteasome complex"/>
    <property type="evidence" value="ECO:0007669"/>
    <property type="project" value="UniProtKB-KW"/>
</dbReference>
<dbReference type="InterPro" id="IPR004347">
    <property type="entry name" value="Pup_ligase/deamidase"/>
</dbReference>
<dbReference type="PIRSF" id="PIRSF018077">
    <property type="entry name" value="UCP018077"/>
    <property type="match status" value="1"/>
</dbReference>
<dbReference type="AlphaFoldDB" id="A0A495XY10"/>
<dbReference type="Proteomes" id="UP000278440">
    <property type="component" value="Unassembled WGS sequence"/>
</dbReference>
<gene>
    <name evidence="3" type="ORF">DFJ68_1480</name>
</gene>
<comment type="caution">
    <text evidence="3">The sequence shown here is derived from an EMBL/GenBank/DDBJ whole genome shotgun (WGS) entry which is preliminary data.</text>
</comment>
<dbReference type="GO" id="GO:0005524">
    <property type="term" value="F:ATP binding"/>
    <property type="evidence" value="ECO:0007669"/>
    <property type="project" value="TreeGrafter"/>
</dbReference>
<organism evidence="3 4">
    <name type="scientific">Terracoccus luteus</name>
    <dbReference type="NCBI Taxonomy" id="53356"/>
    <lineage>
        <taxon>Bacteria</taxon>
        <taxon>Bacillati</taxon>
        <taxon>Actinomycetota</taxon>
        <taxon>Actinomycetes</taxon>
        <taxon>Micrococcales</taxon>
        <taxon>Intrasporangiaceae</taxon>
        <taxon>Terracoccus</taxon>
    </lineage>
</organism>
<dbReference type="PANTHER" id="PTHR42307:SF2">
    <property type="entry name" value="PUP DEAMIDASE_DEPUPYLASE"/>
    <property type="match status" value="1"/>
</dbReference>
<protein>
    <submittedName>
        <fullName evidence="3">Proteasome accessory factor A</fullName>
    </submittedName>
</protein>
<dbReference type="GO" id="GO:0019941">
    <property type="term" value="P:modification-dependent protein catabolic process"/>
    <property type="evidence" value="ECO:0007669"/>
    <property type="project" value="InterPro"/>
</dbReference>
<comment type="similarity">
    <text evidence="1">Belongs to the Pup ligase/Pup deamidase family. Pup deamidase subfamily.</text>
</comment>
<evidence type="ECO:0000313" key="4">
    <source>
        <dbReference type="Proteomes" id="UP000278440"/>
    </source>
</evidence>
<name>A0A495XY10_9MICO</name>
<reference evidence="3 4" key="1">
    <citation type="submission" date="2018-10" db="EMBL/GenBank/DDBJ databases">
        <title>Sequencing the genomes of 1000 actinobacteria strains.</title>
        <authorList>
            <person name="Klenk H.-P."/>
        </authorList>
    </citation>
    <scope>NUCLEOTIDE SEQUENCE [LARGE SCALE GENOMIC DNA]</scope>
    <source>
        <strain evidence="3 4">DSM 44267</strain>
    </source>
</reference>
<dbReference type="EMBL" id="RBXT01000001">
    <property type="protein sequence ID" value="RKT78045.1"/>
    <property type="molecule type" value="Genomic_DNA"/>
</dbReference>
<dbReference type="Pfam" id="PF03136">
    <property type="entry name" value="Pup_ligase"/>
    <property type="match status" value="1"/>
</dbReference>
<proteinExistence type="inferred from homology"/>
<dbReference type="GO" id="GO:0010498">
    <property type="term" value="P:proteasomal protein catabolic process"/>
    <property type="evidence" value="ECO:0007669"/>
    <property type="project" value="InterPro"/>
</dbReference>
<sequence length="535" mass="59668">MTHRDAHPGPPASVDAVEVRPGARVTVGHMTVRRIMGLETEFGISVPGDPMANPMFLSGQVVSVYAAANGIRSNQSSWDYAFEDPLRDARGWQLDRQAADPSQLTDAEDPTLANVVLPNGARYYVDHAHPEYSSPEVTTPRDAIVWDRAGDAIALESVRLLAERPGQQPVNLYKNNADGKGQSYGTHENYLMSRRTPFPAIVKHLIPFFVTRQVVTGAGRVGIGVDSRGTGYQLSQRSDFFETEVGLETTLKRPIINTRDEPHAVADRYRRLHVIIGDANHLDVATLLKTGTTSLVLGMIEDGWLRDDWSVRRPVSALQRVSHDPTLTATVELTDGRTVTALDVQWMYLEAARAWLDARGDDPEEEATAEVMSWWEQVLTRLGTDVMSCAGLLDWVAKLQLLEGYRQRDGLAWDDHRLAAIDIQWADVRPEKGLVHRLRDRGRLVDLVTPEQVREARGTPPEDTRAWFRGSCVRRFSEHVFSASWDSVVFDVPGRSNLQRVPILEPERGTRAQVGTLLEQSVDVEELLRGLATPD</sequence>
<keyword evidence="3" id="KW-0647">Proteasome</keyword>
<accession>A0A495XY10</accession>
<evidence type="ECO:0000256" key="2">
    <source>
        <dbReference type="PIRSR" id="PIRSR018077-1"/>
    </source>
</evidence>
<evidence type="ECO:0000256" key="1">
    <source>
        <dbReference type="ARBA" id="ARBA00009114"/>
    </source>
</evidence>
<dbReference type="GO" id="GO:0008233">
    <property type="term" value="F:peptidase activity"/>
    <property type="evidence" value="ECO:0007669"/>
    <property type="project" value="InterPro"/>
</dbReference>
<dbReference type="NCBIfam" id="TIGR03688">
    <property type="entry name" value="depupylase_Dop"/>
    <property type="match status" value="1"/>
</dbReference>
<dbReference type="PANTHER" id="PTHR42307">
    <property type="entry name" value="PUP DEAMIDASE/DEPUPYLASE"/>
    <property type="match status" value="1"/>
</dbReference>
<dbReference type="GO" id="GO:0070490">
    <property type="term" value="P:protein pupylation"/>
    <property type="evidence" value="ECO:0007669"/>
    <property type="project" value="TreeGrafter"/>
</dbReference>
<evidence type="ECO:0000313" key="3">
    <source>
        <dbReference type="EMBL" id="RKT78045.1"/>
    </source>
</evidence>
<keyword evidence="4" id="KW-1185">Reference proteome</keyword>
<dbReference type="InterPro" id="IPR022366">
    <property type="entry name" value="Pup_deamidase"/>
</dbReference>
<feature type="active site" description="Proton acceptor" evidence="2">
    <location>
        <position position="126"/>
    </location>
</feature>